<gene>
    <name evidence="2" type="ORF">ABK905_25640</name>
</gene>
<protein>
    <submittedName>
        <fullName evidence="2">Uncharacterized protein</fullName>
    </submittedName>
</protein>
<reference evidence="2" key="1">
    <citation type="submission" date="2024-06" db="EMBL/GenBank/DDBJ databases">
        <authorList>
            <person name="Coelho C."/>
            <person name="Bento M."/>
            <person name="Garcia E."/>
            <person name="Camelo A."/>
            <person name="Brandao I."/>
            <person name="Espirito Santo C."/>
            <person name="Trovao J."/>
            <person name="Verissimo A."/>
            <person name="Costa J."/>
            <person name="Tiago I."/>
        </authorList>
    </citation>
    <scope>NUCLEOTIDE SEQUENCE</scope>
    <source>
        <strain evidence="2">KWT182</strain>
    </source>
</reference>
<accession>A0AAU7QGH9</accession>
<dbReference type="EMBL" id="CP157947">
    <property type="protein sequence ID" value="XBS72028.1"/>
    <property type="molecule type" value="Genomic_DNA"/>
</dbReference>
<evidence type="ECO:0000313" key="2">
    <source>
        <dbReference type="EMBL" id="XBS72028.1"/>
    </source>
</evidence>
<proteinExistence type="predicted"/>
<name>A0AAU7QGH9_9GAMM</name>
<dbReference type="AlphaFoldDB" id="A0AAU7QGH9"/>
<feature type="region of interest" description="Disordered" evidence="1">
    <location>
        <begin position="1"/>
        <end position="49"/>
    </location>
</feature>
<evidence type="ECO:0000256" key="1">
    <source>
        <dbReference type="SAM" id="MobiDB-lite"/>
    </source>
</evidence>
<organism evidence="2">
    <name type="scientific">Acerihabitans sp. KWT182</name>
    <dbReference type="NCBI Taxonomy" id="3157919"/>
    <lineage>
        <taxon>Bacteria</taxon>
        <taxon>Pseudomonadati</taxon>
        <taxon>Pseudomonadota</taxon>
        <taxon>Gammaproteobacteria</taxon>
        <taxon>Enterobacterales</taxon>
        <taxon>Pectobacteriaceae</taxon>
        <taxon>Acerihabitans</taxon>
    </lineage>
</organism>
<feature type="compositionally biased region" description="Low complexity" evidence="1">
    <location>
        <begin position="16"/>
        <end position="29"/>
    </location>
</feature>
<sequence>MSSITAEGSLVKPQRSARAASRLSSTSPSRLRKTELTHSSRNPPRHGMA</sequence>